<dbReference type="GeneID" id="34593634"/>
<feature type="compositionally biased region" description="Low complexity" evidence="2">
    <location>
        <begin position="116"/>
        <end position="135"/>
    </location>
</feature>
<sequence length="257" mass="28216">MVKTEPEDHEFVVLSSDPVEPPALPTQSQPAAKVEPADYKKVKDLLDALELPTIVITSQSMAKTEHKEHGGMELSRSLTEGFEEDHKAMKVIVRPHSSSNKLPRPYGSPNVGLRDSTAASTRRSRPSSTRSTRPTGGWAGQSALTRQSKEAALAKLVDEVIQAREQAQAENNSRPADPPKVLPNMTHADRDVLLSKCENTEWLARIVGTELCGHEMLYLEREALNLLDHDGNSCIKMDPGASVYDLSSIKAARRSTM</sequence>
<proteinExistence type="predicted"/>
<evidence type="ECO:0000256" key="1">
    <source>
        <dbReference type="SAM" id="Coils"/>
    </source>
</evidence>
<dbReference type="AlphaFoldDB" id="A0A178CBM6"/>
<dbReference type="Proteomes" id="UP000185904">
    <property type="component" value="Unassembled WGS sequence"/>
</dbReference>
<feature type="compositionally biased region" description="Basic and acidic residues" evidence="2">
    <location>
        <begin position="1"/>
        <end position="11"/>
    </location>
</feature>
<gene>
    <name evidence="3" type="ORF">AYO20_10245</name>
</gene>
<evidence type="ECO:0000313" key="4">
    <source>
        <dbReference type="Proteomes" id="UP000185904"/>
    </source>
</evidence>
<evidence type="ECO:0000256" key="2">
    <source>
        <dbReference type="SAM" id="MobiDB-lite"/>
    </source>
</evidence>
<name>A0A178CBM6_9EURO</name>
<accession>A0A178CBM6</accession>
<feature type="coiled-coil region" evidence="1">
    <location>
        <begin position="146"/>
        <end position="173"/>
    </location>
</feature>
<keyword evidence="1" id="KW-0175">Coiled coil</keyword>
<reference evidence="3 4" key="1">
    <citation type="submission" date="2016-03" db="EMBL/GenBank/DDBJ databases">
        <title>The draft genome sequence of Fonsecaea nubica causative agent of cutaneous subcutaneous infection in human host.</title>
        <authorList>
            <person name="Costa F."/>
            <person name="Sybren D.H."/>
            <person name="Raittz R.T."/>
            <person name="Weiss V.A."/>
            <person name="Leao A.C."/>
            <person name="Gomes R."/>
            <person name="De Souza E.M."/>
            <person name="Pedrosa F.O."/>
            <person name="Steffens M.B."/>
            <person name="Bombassaro A."/>
            <person name="Tadra-Sfeir M.Z."/>
            <person name="Moreno L.F."/>
            <person name="Najafzadeh M.J."/>
            <person name="Felipe M.S."/>
            <person name="Teixeira M."/>
            <person name="Sun J."/>
            <person name="Xi L."/>
            <person name="Castro M.A."/>
            <person name="Vicente V.A."/>
        </authorList>
    </citation>
    <scope>NUCLEOTIDE SEQUENCE [LARGE SCALE GENOMIC DNA]</scope>
    <source>
        <strain evidence="3 4">CBS 269.64</strain>
    </source>
</reference>
<organism evidence="3 4">
    <name type="scientific">Fonsecaea nubica</name>
    <dbReference type="NCBI Taxonomy" id="856822"/>
    <lineage>
        <taxon>Eukaryota</taxon>
        <taxon>Fungi</taxon>
        <taxon>Dikarya</taxon>
        <taxon>Ascomycota</taxon>
        <taxon>Pezizomycotina</taxon>
        <taxon>Eurotiomycetes</taxon>
        <taxon>Chaetothyriomycetidae</taxon>
        <taxon>Chaetothyriales</taxon>
        <taxon>Herpotrichiellaceae</taxon>
        <taxon>Fonsecaea</taxon>
    </lineage>
</organism>
<evidence type="ECO:0000313" key="3">
    <source>
        <dbReference type="EMBL" id="OAL26111.1"/>
    </source>
</evidence>
<feature type="region of interest" description="Disordered" evidence="2">
    <location>
        <begin position="1"/>
        <end position="36"/>
    </location>
</feature>
<comment type="caution">
    <text evidence="3">The sequence shown here is derived from an EMBL/GenBank/DDBJ whole genome shotgun (WGS) entry which is preliminary data.</text>
</comment>
<protein>
    <submittedName>
        <fullName evidence="3">Uncharacterized protein</fullName>
    </submittedName>
</protein>
<keyword evidence="4" id="KW-1185">Reference proteome</keyword>
<feature type="region of interest" description="Disordered" evidence="2">
    <location>
        <begin position="92"/>
        <end position="145"/>
    </location>
</feature>
<dbReference type="RefSeq" id="XP_022495530.1">
    <property type="nucleotide sequence ID" value="XM_022648503.1"/>
</dbReference>
<dbReference type="EMBL" id="LVCJ01000106">
    <property type="protein sequence ID" value="OAL26111.1"/>
    <property type="molecule type" value="Genomic_DNA"/>
</dbReference>